<organism evidence="2 3">
    <name type="scientific">Gordonia aichiensis NBRC 108223</name>
    <dbReference type="NCBI Taxonomy" id="1220583"/>
    <lineage>
        <taxon>Bacteria</taxon>
        <taxon>Bacillati</taxon>
        <taxon>Actinomycetota</taxon>
        <taxon>Actinomycetes</taxon>
        <taxon>Mycobacteriales</taxon>
        <taxon>Gordoniaceae</taxon>
        <taxon>Gordonia</taxon>
    </lineage>
</organism>
<evidence type="ECO:0000313" key="3">
    <source>
        <dbReference type="Proteomes" id="UP000010988"/>
    </source>
</evidence>
<dbReference type="OrthoDB" id="3831049at2"/>
<name>L7KQU1_9ACTN</name>
<gene>
    <name evidence="2" type="ORF">GOACH_35_00110</name>
</gene>
<protein>
    <recommendedName>
        <fullName evidence="4">Scaffolding protein</fullName>
    </recommendedName>
</protein>
<sequence length="157" mass="16281">MTDDKTTETTDEAQTEAPAGTEETTDATTASAPTEGQEPTDAGAEAPAEPEGDSFPRAYVEDLRSESAGYRTQLRAAQERLHSELVRATGLLADPADLPFSAAHLEDPEALQVAIAALVEAKPHLKARQFAPGGAAQGAKNGTSGGVDLLGILRQNA</sequence>
<comment type="caution">
    <text evidence="2">The sequence shown here is derived from an EMBL/GenBank/DDBJ whole genome shotgun (WGS) entry which is preliminary data.</text>
</comment>
<dbReference type="Proteomes" id="UP000010988">
    <property type="component" value="Unassembled WGS sequence"/>
</dbReference>
<proteinExistence type="predicted"/>
<feature type="region of interest" description="Disordered" evidence="1">
    <location>
        <begin position="1"/>
        <end position="64"/>
    </location>
</feature>
<dbReference type="STRING" id="1220583.GOACH_35_00110"/>
<accession>L7KQU1</accession>
<dbReference type="RefSeq" id="WP_005179761.1">
    <property type="nucleotide sequence ID" value="NZ_BANR01000035.1"/>
</dbReference>
<evidence type="ECO:0000256" key="1">
    <source>
        <dbReference type="SAM" id="MobiDB-lite"/>
    </source>
</evidence>
<feature type="compositionally biased region" description="Low complexity" evidence="1">
    <location>
        <begin position="15"/>
        <end position="49"/>
    </location>
</feature>
<dbReference type="EMBL" id="BANR01000035">
    <property type="protein sequence ID" value="GAC50959.1"/>
    <property type="molecule type" value="Genomic_DNA"/>
</dbReference>
<dbReference type="AlphaFoldDB" id="L7KQU1"/>
<reference evidence="2 3" key="1">
    <citation type="submission" date="2012-12" db="EMBL/GenBank/DDBJ databases">
        <title>Whole genome shotgun sequence of Gordonia aichiensis NBRC 108223.</title>
        <authorList>
            <person name="Isaki-Nakamura S."/>
            <person name="Hosoyama A."/>
            <person name="Tsuchikane K."/>
            <person name="Ando Y."/>
            <person name="Baba S."/>
            <person name="Ohji S."/>
            <person name="Hamada M."/>
            <person name="Tamura T."/>
            <person name="Yamazoe A."/>
            <person name="Yamazaki S."/>
            <person name="Fujita N."/>
        </authorList>
    </citation>
    <scope>NUCLEOTIDE SEQUENCE [LARGE SCALE GENOMIC DNA]</scope>
    <source>
        <strain evidence="2 3">NBRC 108223</strain>
    </source>
</reference>
<evidence type="ECO:0008006" key="4">
    <source>
        <dbReference type="Google" id="ProtNLM"/>
    </source>
</evidence>
<dbReference type="eggNOG" id="ENOG5033M2M">
    <property type="taxonomic scope" value="Bacteria"/>
</dbReference>
<evidence type="ECO:0000313" key="2">
    <source>
        <dbReference type="EMBL" id="GAC50959.1"/>
    </source>
</evidence>
<keyword evidence="3" id="KW-1185">Reference proteome</keyword>